<keyword evidence="2" id="KW-1185">Reference proteome</keyword>
<protein>
    <submittedName>
        <fullName evidence="1">Uncharacterized protein</fullName>
    </submittedName>
</protein>
<reference evidence="1 2" key="1">
    <citation type="submission" date="2024-04" db="EMBL/GenBank/DDBJ databases">
        <authorList>
            <person name="Waldvogel A.-M."/>
            <person name="Schoenle A."/>
        </authorList>
    </citation>
    <scope>NUCLEOTIDE SEQUENCE [LARGE SCALE GENOMIC DNA]</scope>
</reference>
<dbReference type="Proteomes" id="UP001497482">
    <property type="component" value="Chromosome 4"/>
</dbReference>
<dbReference type="EMBL" id="OZ035826">
    <property type="protein sequence ID" value="CAL1604252.1"/>
    <property type="molecule type" value="Genomic_DNA"/>
</dbReference>
<gene>
    <name evidence="1" type="ORF">KC01_LOCUS31801</name>
</gene>
<evidence type="ECO:0000313" key="2">
    <source>
        <dbReference type="Proteomes" id="UP001497482"/>
    </source>
</evidence>
<name>A0AAV2LUD2_KNICA</name>
<organism evidence="1 2">
    <name type="scientific">Knipowitschia caucasica</name>
    <name type="common">Caucasian dwarf goby</name>
    <name type="synonym">Pomatoschistus caucasicus</name>
    <dbReference type="NCBI Taxonomy" id="637954"/>
    <lineage>
        <taxon>Eukaryota</taxon>
        <taxon>Metazoa</taxon>
        <taxon>Chordata</taxon>
        <taxon>Craniata</taxon>
        <taxon>Vertebrata</taxon>
        <taxon>Euteleostomi</taxon>
        <taxon>Actinopterygii</taxon>
        <taxon>Neopterygii</taxon>
        <taxon>Teleostei</taxon>
        <taxon>Neoteleostei</taxon>
        <taxon>Acanthomorphata</taxon>
        <taxon>Gobiaria</taxon>
        <taxon>Gobiiformes</taxon>
        <taxon>Gobioidei</taxon>
        <taxon>Gobiidae</taxon>
        <taxon>Gobiinae</taxon>
        <taxon>Knipowitschia</taxon>
    </lineage>
</organism>
<sequence>MMYVYDESKQKMNCDKLNSEVVDYRYNSTREEKATHCSFNHQAPPPHSPAQHTAEWSWQQPELHNKLWHQLPFIRQSVRRHRARRRTHGDRGKDLTRWTLGVTGQIEEAVIQYNESHGVHFLITVTFLHLMPFDEE</sequence>
<proteinExistence type="predicted"/>
<accession>A0AAV2LUD2</accession>
<evidence type="ECO:0000313" key="1">
    <source>
        <dbReference type="EMBL" id="CAL1604252.1"/>
    </source>
</evidence>
<dbReference type="AlphaFoldDB" id="A0AAV2LUD2"/>